<comment type="caution">
    <text evidence="1">The sequence shown here is derived from an EMBL/GenBank/DDBJ whole genome shotgun (WGS) entry which is preliminary data.</text>
</comment>
<proteinExistence type="predicted"/>
<dbReference type="AlphaFoldDB" id="A0A644ZXI2"/>
<name>A0A644ZXI2_9ZZZZ</name>
<organism evidence="1">
    <name type="scientific">bioreactor metagenome</name>
    <dbReference type="NCBI Taxonomy" id="1076179"/>
    <lineage>
        <taxon>unclassified sequences</taxon>
        <taxon>metagenomes</taxon>
        <taxon>ecological metagenomes</taxon>
    </lineage>
</organism>
<reference evidence="1" key="1">
    <citation type="submission" date="2019-08" db="EMBL/GenBank/DDBJ databases">
        <authorList>
            <person name="Kucharzyk K."/>
            <person name="Murdoch R.W."/>
            <person name="Higgins S."/>
            <person name="Loffler F."/>
        </authorList>
    </citation>
    <scope>NUCLEOTIDE SEQUENCE</scope>
</reference>
<accession>A0A644ZXI2</accession>
<protein>
    <submittedName>
        <fullName evidence="1">Uncharacterized protein</fullName>
    </submittedName>
</protein>
<sequence length="302" mass="31794">MPDRTDRGPDGNGDIAAENDGLDPDRVVFVFGFVAEAGDLDFGAPDFAGFVLGLELEFVLPVEQQPRHGVAVVELQRYVFGGAGQMHGELHRVAGIDRGRVGRAHDNVLIRQFHRLEVFEFRGMTVGIERQECAAGGGKFGIFRVDIPHENAGLKVADLAVKTTVVAHGAGNVFGVGQDGGDFIDDPGVIGIDRSAAAAGVFLVVGRRDGESRSGVGGGERDLVVAPAGNGFAVFQPEGIGVGLDVKFGEQSTAAHDGGAGKRENTHGEKLRGYCWVRSNPALTLMIDLPLTISMAVPLVMA</sequence>
<gene>
    <name evidence="1" type="ORF">SDC9_91320</name>
</gene>
<dbReference type="EMBL" id="VSSQ01010556">
    <property type="protein sequence ID" value="MPM44641.1"/>
    <property type="molecule type" value="Genomic_DNA"/>
</dbReference>
<evidence type="ECO:0000313" key="1">
    <source>
        <dbReference type="EMBL" id="MPM44641.1"/>
    </source>
</evidence>